<keyword evidence="1" id="KW-1133">Transmembrane helix</keyword>
<feature type="transmembrane region" description="Helical" evidence="1">
    <location>
        <begin position="121"/>
        <end position="142"/>
    </location>
</feature>
<comment type="caution">
    <text evidence="2">The sequence shown here is derived from an EMBL/GenBank/DDBJ whole genome shotgun (WGS) entry which is preliminary data.</text>
</comment>
<keyword evidence="3" id="KW-1185">Reference proteome</keyword>
<gene>
    <name evidence="2" type="ORF">K340107D12_16410</name>
</gene>
<organism evidence="2 3">
    <name type="scientific">Blautia parvula</name>
    <dbReference type="NCBI Taxonomy" id="2877527"/>
    <lineage>
        <taxon>Bacteria</taxon>
        <taxon>Bacillati</taxon>
        <taxon>Bacillota</taxon>
        <taxon>Clostridia</taxon>
        <taxon>Lachnospirales</taxon>
        <taxon>Lachnospiraceae</taxon>
        <taxon>Blautia</taxon>
    </lineage>
</organism>
<name>A0ABQ0BQN4_9FIRM</name>
<dbReference type="Proteomes" id="UP001600941">
    <property type="component" value="Unassembled WGS sequence"/>
</dbReference>
<evidence type="ECO:0000256" key="1">
    <source>
        <dbReference type="SAM" id="Phobius"/>
    </source>
</evidence>
<feature type="transmembrane region" description="Helical" evidence="1">
    <location>
        <begin position="86"/>
        <end position="115"/>
    </location>
</feature>
<feature type="transmembrane region" description="Helical" evidence="1">
    <location>
        <begin position="47"/>
        <end position="65"/>
    </location>
</feature>
<keyword evidence="1" id="KW-0472">Membrane</keyword>
<proteinExistence type="predicted"/>
<feature type="transmembrane region" description="Helical" evidence="1">
    <location>
        <begin position="23"/>
        <end position="41"/>
    </location>
</feature>
<accession>A0ABQ0BQN4</accession>
<dbReference type="EMBL" id="BAABZQ010000001">
    <property type="protein sequence ID" value="GAA6498825.1"/>
    <property type="molecule type" value="Genomic_DNA"/>
</dbReference>
<feature type="transmembrane region" description="Helical" evidence="1">
    <location>
        <begin position="367"/>
        <end position="391"/>
    </location>
</feature>
<keyword evidence="1" id="KW-0812">Transmembrane</keyword>
<feature type="transmembrane region" description="Helical" evidence="1">
    <location>
        <begin position="294"/>
        <end position="320"/>
    </location>
</feature>
<evidence type="ECO:0000313" key="2">
    <source>
        <dbReference type="EMBL" id="GAA6498825.1"/>
    </source>
</evidence>
<feature type="transmembrane region" description="Helical" evidence="1">
    <location>
        <begin position="253"/>
        <end position="273"/>
    </location>
</feature>
<feature type="transmembrane region" description="Helical" evidence="1">
    <location>
        <begin position="326"/>
        <end position="347"/>
    </location>
</feature>
<evidence type="ECO:0000313" key="3">
    <source>
        <dbReference type="Proteomes" id="UP001600941"/>
    </source>
</evidence>
<reference evidence="2 3" key="1">
    <citation type="submission" date="2024-04" db="EMBL/GenBank/DDBJ databases">
        <title>Defined microbial consortia suppress multidrug-resistant proinflammatory Enterobacteriaceae via ecological control.</title>
        <authorList>
            <person name="Furuichi M."/>
            <person name="Kawaguchi T."/>
            <person name="Pust M."/>
            <person name="Yasuma K."/>
            <person name="Plichta D."/>
            <person name="Hasegawa N."/>
            <person name="Ohya T."/>
            <person name="Bhattarai S."/>
            <person name="Sasajima S."/>
            <person name="Aoto Y."/>
            <person name="Tuganbaev T."/>
            <person name="Yaginuma M."/>
            <person name="Ueda M."/>
            <person name="Okahashi N."/>
            <person name="Amafuji K."/>
            <person name="Kiridooshi Y."/>
            <person name="Sugita K."/>
            <person name="Strazar M."/>
            <person name="Skelly A."/>
            <person name="Suda W."/>
            <person name="Hattori M."/>
            <person name="Nakamoto N."/>
            <person name="Caballero S."/>
            <person name="Norman J."/>
            <person name="Olle B."/>
            <person name="Tanoue T."/>
            <person name="Arita M."/>
            <person name="Bucci V."/>
            <person name="Atarashi K."/>
            <person name="Xavier R."/>
            <person name="Honda K."/>
        </authorList>
    </citation>
    <scope>NUCLEOTIDE SEQUENCE [LARGE SCALE GENOMIC DNA]</scope>
    <source>
        <strain evidence="3">k34-0107-D12</strain>
    </source>
</reference>
<feature type="transmembrane region" description="Helical" evidence="1">
    <location>
        <begin position="229"/>
        <end position="247"/>
    </location>
</feature>
<sequence length="410" mass="44981">MYETFAVFLKKLLGKRWERAGRSFLYCGIGVTATYAVWGSIVIREEIFYLILLVFSAGVMWKALSSEENRVDLRGVLMLPVPGSKAVRAFAAALAVYTVVTKTAFLLTVLLAVSGFEPWKLVNGLICAFQVCFCTAAGYWLLCKKRFPAAAVLAAGEGFLVLGAGKYSRMFLVLASMGVLAVLLGRADPCLLCRSRTGAAKRVGSLTGDGKKGNVLRYLFRYMASHGNYMVNTLALCGLGLMFSFFIPKMGGISMMPMGFALLSLNTPVSILLSSDRRLCRGIRMLPGQIGRFAVPYGIFIACNLLVPESVFFLSCAVQFPEVGMGEAFTALLFILHSALLLTALEWKFPLTKWKIESDLYHHPRKYCVPVIMLLCAVLVSTWPVMSYVMLGLLAGEAGWLAVKVRGERI</sequence>
<dbReference type="RefSeq" id="WP_103731739.1">
    <property type="nucleotide sequence ID" value="NZ_AP031413.1"/>
</dbReference>
<protein>
    <submittedName>
        <fullName evidence="2">Uncharacterized protein</fullName>
    </submittedName>
</protein>